<keyword evidence="1" id="KW-0812">Transmembrane</keyword>
<dbReference type="AlphaFoldDB" id="A0AAD6RTC3"/>
<evidence type="ECO:0000256" key="1">
    <source>
        <dbReference type="SAM" id="Phobius"/>
    </source>
</evidence>
<feature type="transmembrane region" description="Helical" evidence="1">
    <location>
        <begin position="39"/>
        <end position="58"/>
    </location>
</feature>
<name>A0AAD6RTC3_9ROSI</name>
<accession>A0AAD6RTC3</accession>
<sequence>MGLDELNPRTACIYHQMWRSPDLISCHLSRCMWPVLGKFFSFFLSFLLLNYIGHCWLLKKGK</sequence>
<comment type="caution">
    <text evidence="2">The sequence shown here is derived from an EMBL/GenBank/DDBJ whole genome shotgun (WGS) entry which is preliminary data.</text>
</comment>
<dbReference type="EMBL" id="JAQIZT010000001">
    <property type="protein sequence ID" value="KAJ7014598.1"/>
    <property type="molecule type" value="Genomic_DNA"/>
</dbReference>
<reference evidence="2 4" key="1">
    <citation type="journal article" date="2023" name="Mol. Ecol. Resour.">
        <title>Chromosome-level genome assembly of a triploid poplar Populus alba 'Berolinensis'.</title>
        <authorList>
            <person name="Chen S."/>
            <person name="Yu Y."/>
            <person name="Wang X."/>
            <person name="Wang S."/>
            <person name="Zhang T."/>
            <person name="Zhou Y."/>
            <person name="He R."/>
            <person name="Meng N."/>
            <person name="Wang Y."/>
            <person name="Liu W."/>
            <person name="Liu Z."/>
            <person name="Liu J."/>
            <person name="Guo Q."/>
            <person name="Huang H."/>
            <person name="Sederoff R.R."/>
            <person name="Wang G."/>
            <person name="Qu G."/>
            <person name="Chen S."/>
        </authorList>
    </citation>
    <scope>NUCLEOTIDE SEQUENCE [LARGE SCALE GENOMIC DNA]</scope>
    <source>
        <strain evidence="2">SC-2020</strain>
    </source>
</reference>
<dbReference type="EMBL" id="JAQIZT010000001">
    <property type="protein sequence ID" value="KAJ7014602.1"/>
    <property type="molecule type" value="Genomic_DNA"/>
</dbReference>
<evidence type="ECO:0000313" key="2">
    <source>
        <dbReference type="EMBL" id="KAJ7014598.1"/>
    </source>
</evidence>
<evidence type="ECO:0000313" key="4">
    <source>
        <dbReference type="Proteomes" id="UP001164929"/>
    </source>
</evidence>
<keyword evidence="4" id="KW-1185">Reference proteome</keyword>
<gene>
    <name evidence="2" type="ORF">NC653_004034</name>
    <name evidence="3" type="ORF">NC653_004037</name>
</gene>
<organism evidence="2 4">
    <name type="scientific">Populus alba x Populus x berolinensis</name>
    <dbReference type="NCBI Taxonomy" id="444605"/>
    <lineage>
        <taxon>Eukaryota</taxon>
        <taxon>Viridiplantae</taxon>
        <taxon>Streptophyta</taxon>
        <taxon>Embryophyta</taxon>
        <taxon>Tracheophyta</taxon>
        <taxon>Spermatophyta</taxon>
        <taxon>Magnoliopsida</taxon>
        <taxon>eudicotyledons</taxon>
        <taxon>Gunneridae</taxon>
        <taxon>Pentapetalae</taxon>
        <taxon>rosids</taxon>
        <taxon>fabids</taxon>
        <taxon>Malpighiales</taxon>
        <taxon>Salicaceae</taxon>
        <taxon>Saliceae</taxon>
        <taxon>Populus</taxon>
    </lineage>
</organism>
<keyword evidence="1" id="KW-1133">Transmembrane helix</keyword>
<protein>
    <submittedName>
        <fullName evidence="2">Uncharacterized protein</fullName>
    </submittedName>
</protein>
<keyword evidence="1" id="KW-0472">Membrane</keyword>
<proteinExistence type="predicted"/>
<dbReference type="Proteomes" id="UP001164929">
    <property type="component" value="Chromosome 1"/>
</dbReference>
<evidence type="ECO:0000313" key="3">
    <source>
        <dbReference type="EMBL" id="KAJ7014602.1"/>
    </source>
</evidence>